<accession>A0A5C8ZZ95</accession>
<evidence type="ECO:0000256" key="5">
    <source>
        <dbReference type="ARBA" id="ARBA00023136"/>
    </source>
</evidence>
<evidence type="ECO:0000256" key="3">
    <source>
        <dbReference type="ARBA" id="ARBA00022692"/>
    </source>
</evidence>
<dbReference type="Pfam" id="PF00474">
    <property type="entry name" value="SSF"/>
    <property type="match status" value="1"/>
</dbReference>
<dbReference type="EMBL" id="VRZA01000004">
    <property type="protein sequence ID" value="TXS92942.1"/>
    <property type="molecule type" value="Genomic_DNA"/>
</dbReference>
<feature type="transmembrane region" description="Helical" evidence="7">
    <location>
        <begin position="446"/>
        <end position="467"/>
    </location>
</feature>
<evidence type="ECO:0000256" key="7">
    <source>
        <dbReference type="SAM" id="Phobius"/>
    </source>
</evidence>
<name>A0A5C8ZZ95_9GAMM</name>
<keyword evidence="4 7" id="KW-1133">Transmembrane helix</keyword>
<comment type="subcellular location">
    <subcellularLocation>
        <location evidence="1">Membrane</location>
        <topology evidence="1">Multi-pass membrane protein</topology>
    </subcellularLocation>
</comment>
<dbReference type="PROSITE" id="PS50283">
    <property type="entry name" value="NA_SOLUT_SYMP_3"/>
    <property type="match status" value="1"/>
</dbReference>
<feature type="transmembrane region" description="Helical" evidence="7">
    <location>
        <begin position="186"/>
        <end position="203"/>
    </location>
</feature>
<feature type="transmembrane region" description="Helical" evidence="7">
    <location>
        <begin position="361"/>
        <end position="380"/>
    </location>
</feature>
<feature type="transmembrane region" description="Helical" evidence="7">
    <location>
        <begin position="46"/>
        <end position="68"/>
    </location>
</feature>
<evidence type="ECO:0000256" key="1">
    <source>
        <dbReference type="ARBA" id="ARBA00004141"/>
    </source>
</evidence>
<feature type="transmembrane region" description="Helical" evidence="7">
    <location>
        <begin position="269"/>
        <end position="295"/>
    </location>
</feature>
<evidence type="ECO:0000256" key="2">
    <source>
        <dbReference type="ARBA" id="ARBA00006434"/>
    </source>
</evidence>
<dbReference type="Proteomes" id="UP000321039">
    <property type="component" value="Unassembled WGS sequence"/>
</dbReference>
<feature type="transmembrane region" description="Helical" evidence="7">
    <location>
        <begin position="80"/>
        <end position="99"/>
    </location>
</feature>
<feature type="transmembrane region" description="Helical" evidence="7">
    <location>
        <begin position="421"/>
        <end position="440"/>
    </location>
</feature>
<dbReference type="PANTHER" id="PTHR11819">
    <property type="entry name" value="SOLUTE CARRIER FAMILY 5"/>
    <property type="match status" value="1"/>
</dbReference>
<dbReference type="Gene3D" id="1.20.1730.10">
    <property type="entry name" value="Sodium/glucose cotransporter"/>
    <property type="match status" value="1"/>
</dbReference>
<evidence type="ECO:0000256" key="6">
    <source>
        <dbReference type="RuleBase" id="RU362091"/>
    </source>
</evidence>
<reference evidence="8 9" key="1">
    <citation type="submission" date="2019-08" db="EMBL/GenBank/DDBJ databases">
        <title>Parahaliea maris sp. nov., isolated from the surface seawater.</title>
        <authorList>
            <person name="Liu Y."/>
        </authorList>
    </citation>
    <scope>NUCLEOTIDE SEQUENCE [LARGE SCALE GENOMIC DNA]</scope>
    <source>
        <strain evidence="8 9">HSLHS9</strain>
    </source>
</reference>
<comment type="similarity">
    <text evidence="2 6">Belongs to the sodium:solute symporter (SSF) (TC 2.A.21) family.</text>
</comment>
<proteinExistence type="inferred from homology"/>
<organism evidence="8 9">
    <name type="scientific">Parahaliea maris</name>
    <dbReference type="NCBI Taxonomy" id="2716870"/>
    <lineage>
        <taxon>Bacteria</taxon>
        <taxon>Pseudomonadati</taxon>
        <taxon>Pseudomonadota</taxon>
        <taxon>Gammaproteobacteria</taxon>
        <taxon>Cellvibrionales</taxon>
        <taxon>Halieaceae</taxon>
        <taxon>Parahaliea</taxon>
    </lineage>
</organism>
<feature type="transmembrane region" description="Helical" evidence="7">
    <location>
        <begin position="315"/>
        <end position="340"/>
    </location>
</feature>
<gene>
    <name evidence="8" type="ORF">FV139_13375</name>
</gene>
<feature type="transmembrane region" description="Helical" evidence="7">
    <location>
        <begin position="120"/>
        <end position="148"/>
    </location>
</feature>
<feature type="transmembrane region" description="Helical" evidence="7">
    <location>
        <begin position="496"/>
        <end position="514"/>
    </location>
</feature>
<feature type="transmembrane region" description="Helical" evidence="7">
    <location>
        <begin position="229"/>
        <end position="248"/>
    </location>
</feature>
<dbReference type="NCBIfam" id="TIGR00813">
    <property type="entry name" value="sss"/>
    <property type="match status" value="1"/>
</dbReference>
<dbReference type="AlphaFoldDB" id="A0A5C8ZZ95"/>
<dbReference type="GO" id="GO:0005886">
    <property type="term" value="C:plasma membrane"/>
    <property type="evidence" value="ECO:0007669"/>
    <property type="project" value="TreeGrafter"/>
</dbReference>
<dbReference type="InterPro" id="IPR038377">
    <property type="entry name" value="Na/Glc_symporter_sf"/>
</dbReference>
<keyword evidence="3 7" id="KW-0812">Transmembrane</keyword>
<feature type="transmembrane region" description="Helical" evidence="7">
    <location>
        <begin position="154"/>
        <end position="174"/>
    </location>
</feature>
<evidence type="ECO:0000313" key="8">
    <source>
        <dbReference type="EMBL" id="TXS92942.1"/>
    </source>
</evidence>
<keyword evidence="5 7" id="KW-0472">Membrane</keyword>
<evidence type="ECO:0000313" key="9">
    <source>
        <dbReference type="Proteomes" id="UP000321039"/>
    </source>
</evidence>
<comment type="caution">
    <text evidence="8">The sequence shown here is derived from an EMBL/GenBank/DDBJ whole genome shotgun (WGS) entry which is preliminary data.</text>
</comment>
<feature type="transmembrane region" description="Helical" evidence="7">
    <location>
        <begin position="6"/>
        <end position="26"/>
    </location>
</feature>
<dbReference type="InterPro" id="IPR001734">
    <property type="entry name" value="Na/solute_symporter"/>
</dbReference>
<sequence>MTLATLDYVVIGGYFAVLIALCLRVMRRSPDTDELFLAGRSLGPAVIGLSLFASNLSSTTLIGLPGAAWQSGISVANYEWMAALVLLFTAAFVAPVFVGRRLTTVPELLEQRFDSRLRKYLSATSLFLSIVLDTAGSLYAGALVLMMFFPGLTLGPTCAAMAVFAGVYTAAGGLRAVAYTDVLQSLVILLGSAILAVLVFQQFDYDWSQVSGAVDAGHLSLLRPLDDPALPWLGTLIGLPVLGFYYWTMNQYVAQRLLGARDLEAAARGAMLAAVLKLLPLFLMVLPGAMAIVLLPDLERADTVFPRLIMEYAPAGLAGLMLAGLMAAIMSSVDSALNSASTLLMVDFVKPRRPGLSTRQIARWGRITTLTLMLLAALWAPAIDRFPGLFAYLQQTFAYVTPPLVAAFTVAFCSRRVGASAALWGVAGGHLVSLACFIAAQSGWLQLHFTIVAGLLYGITIVLILCLQASGRWEPASPSQAIFSERSIFPSLPRRLRLQMLTLAAITLGLVILFN</sequence>
<keyword evidence="9" id="KW-1185">Reference proteome</keyword>
<protein>
    <submittedName>
        <fullName evidence="8">Sodium/solute symporter</fullName>
    </submittedName>
</protein>
<evidence type="ECO:0000256" key="4">
    <source>
        <dbReference type="ARBA" id="ARBA00022989"/>
    </source>
</evidence>
<dbReference type="RefSeq" id="WP_148068944.1">
    <property type="nucleotide sequence ID" value="NZ_VRZA01000004.1"/>
</dbReference>
<feature type="transmembrane region" description="Helical" evidence="7">
    <location>
        <begin position="392"/>
        <end position="414"/>
    </location>
</feature>
<dbReference type="GO" id="GO:0005412">
    <property type="term" value="F:D-glucose:sodium symporter activity"/>
    <property type="evidence" value="ECO:0007669"/>
    <property type="project" value="TreeGrafter"/>
</dbReference>
<dbReference type="PANTHER" id="PTHR11819:SF195">
    <property type="entry name" value="SODIUM_GLUCOSE COTRANSPORTER 4"/>
    <property type="match status" value="1"/>
</dbReference>